<gene>
    <name evidence="1" type="ORF">OB2597_15280</name>
</gene>
<dbReference type="STRING" id="252305.OB2597_15280"/>
<dbReference type="Proteomes" id="UP000004318">
    <property type="component" value="Unassembled WGS sequence"/>
</dbReference>
<dbReference type="OrthoDB" id="7658483at2"/>
<organism evidence="1 2">
    <name type="scientific">Pseudooceanicola batsensis (strain ATCC BAA-863 / DSM 15984 / KCTC 12145 / HTCC2597)</name>
    <name type="common">Oceanicola batsensis</name>
    <dbReference type="NCBI Taxonomy" id="252305"/>
    <lineage>
        <taxon>Bacteria</taxon>
        <taxon>Pseudomonadati</taxon>
        <taxon>Pseudomonadota</taxon>
        <taxon>Alphaproteobacteria</taxon>
        <taxon>Rhodobacterales</taxon>
        <taxon>Paracoccaceae</taxon>
        <taxon>Pseudooceanicola</taxon>
    </lineage>
</organism>
<dbReference type="AlphaFoldDB" id="A3TYT8"/>
<dbReference type="HOGENOM" id="CLU_151246_0_0_5"/>
<keyword evidence="2" id="KW-1185">Reference proteome</keyword>
<proteinExistence type="predicted"/>
<reference evidence="1 2" key="1">
    <citation type="journal article" date="2010" name="J. Bacteriol.">
        <title>Genome sequences of Oceanicola granulosus HTCC2516(T) and Oceanicola batsensis HTCC2597(TDelta).</title>
        <authorList>
            <person name="Thrash J.C."/>
            <person name="Cho J.C."/>
            <person name="Vergin K.L."/>
            <person name="Giovannoni S.J."/>
        </authorList>
    </citation>
    <scope>NUCLEOTIDE SEQUENCE [LARGE SCALE GENOMIC DNA]</scope>
    <source>
        <strain evidence="2">ATCC BAA-863 / DSM 15984 / KCTC 12145 / HTCC2597</strain>
    </source>
</reference>
<dbReference type="EMBL" id="AAMO01000006">
    <property type="protein sequence ID" value="EAQ02756.1"/>
    <property type="molecule type" value="Genomic_DNA"/>
</dbReference>
<comment type="caution">
    <text evidence="1">The sequence shown here is derived from an EMBL/GenBank/DDBJ whole genome shotgun (WGS) entry which is preliminary data.</text>
</comment>
<evidence type="ECO:0000313" key="2">
    <source>
        <dbReference type="Proteomes" id="UP000004318"/>
    </source>
</evidence>
<name>A3TYT8_PSEBH</name>
<dbReference type="RefSeq" id="WP_009807265.1">
    <property type="nucleotide sequence ID" value="NZ_CH724131.1"/>
</dbReference>
<dbReference type="eggNOG" id="COG1917">
    <property type="taxonomic scope" value="Bacteria"/>
</dbReference>
<sequence>MRRNSWHILRQDDALTVARHLPPRFDVAAAADLPAARALSLRRLAQQVRQDIWRALRNLRGFSPVVRVTDLGRVLRIEAGGRLADPRRAGGAGDVLAAVLSDPANHGRWLRHAERRA</sequence>
<evidence type="ECO:0000313" key="1">
    <source>
        <dbReference type="EMBL" id="EAQ02756.1"/>
    </source>
</evidence>
<protein>
    <submittedName>
        <fullName evidence="1">Uncharacterized protein</fullName>
    </submittedName>
</protein>
<accession>A3TYT8</accession>